<dbReference type="AlphaFoldDB" id="A0A8X7Q7I7"/>
<feature type="transmembrane region" description="Helical" evidence="1">
    <location>
        <begin position="15"/>
        <end position="35"/>
    </location>
</feature>
<organism evidence="2 3">
    <name type="scientific">Brassica carinata</name>
    <name type="common">Ethiopian mustard</name>
    <name type="synonym">Abyssinian cabbage</name>
    <dbReference type="NCBI Taxonomy" id="52824"/>
    <lineage>
        <taxon>Eukaryota</taxon>
        <taxon>Viridiplantae</taxon>
        <taxon>Streptophyta</taxon>
        <taxon>Embryophyta</taxon>
        <taxon>Tracheophyta</taxon>
        <taxon>Spermatophyta</taxon>
        <taxon>Magnoliopsida</taxon>
        <taxon>eudicotyledons</taxon>
        <taxon>Gunneridae</taxon>
        <taxon>Pentapetalae</taxon>
        <taxon>rosids</taxon>
        <taxon>malvids</taxon>
        <taxon>Brassicales</taxon>
        <taxon>Brassicaceae</taxon>
        <taxon>Brassiceae</taxon>
        <taxon>Brassica</taxon>
    </lineage>
</organism>
<gene>
    <name evidence="2" type="ORF">Bca52824_072275</name>
</gene>
<accession>A0A8X7Q7I7</accession>
<keyword evidence="1" id="KW-0812">Transmembrane</keyword>
<keyword evidence="3" id="KW-1185">Reference proteome</keyword>
<reference evidence="2 3" key="1">
    <citation type="submission" date="2020-02" db="EMBL/GenBank/DDBJ databases">
        <authorList>
            <person name="Ma Q."/>
            <person name="Huang Y."/>
            <person name="Song X."/>
            <person name="Pei D."/>
        </authorList>
    </citation>
    <scope>NUCLEOTIDE SEQUENCE [LARGE SCALE GENOMIC DNA]</scope>
    <source>
        <strain evidence="2">Sxm20200214</strain>
        <tissue evidence="2">Leaf</tissue>
    </source>
</reference>
<comment type="caution">
    <text evidence="2">The sequence shown here is derived from an EMBL/GenBank/DDBJ whole genome shotgun (WGS) entry which is preliminary data.</text>
</comment>
<protein>
    <submittedName>
        <fullName evidence="2">Uncharacterized protein</fullName>
    </submittedName>
</protein>
<keyword evidence="1" id="KW-0472">Membrane</keyword>
<evidence type="ECO:0000313" key="3">
    <source>
        <dbReference type="Proteomes" id="UP000886595"/>
    </source>
</evidence>
<dbReference type="Proteomes" id="UP000886595">
    <property type="component" value="Unassembled WGS sequence"/>
</dbReference>
<keyword evidence="1" id="KW-1133">Transmembrane helix</keyword>
<proteinExistence type="predicted"/>
<name>A0A8X7Q7I7_BRACI</name>
<dbReference type="OrthoDB" id="10495468at2759"/>
<evidence type="ECO:0000313" key="2">
    <source>
        <dbReference type="EMBL" id="KAG2265196.1"/>
    </source>
</evidence>
<sequence length="112" mass="12884">MHSMELFDEIQNVKWFGALSVLTLVMLMSYHQLLWKESVDDKSTWVKDVNNLSLVKDPSLAKPLGRNVFLCWIINSSLEITVGIKEDTVIRLSLNPLRRNKNQKLLMVSAAR</sequence>
<evidence type="ECO:0000256" key="1">
    <source>
        <dbReference type="SAM" id="Phobius"/>
    </source>
</evidence>
<dbReference type="EMBL" id="JAAMPC010000014">
    <property type="protein sequence ID" value="KAG2265196.1"/>
    <property type="molecule type" value="Genomic_DNA"/>
</dbReference>